<dbReference type="PANTHER" id="PTHR14084:SF0">
    <property type="entry name" value="KYNURENINASE"/>
    <property type="match status" value="1"/>
</dbReference>
<dbReference type="Gene3D" id="3.90.1150.10">
    <property type="entry name" value="Aspartate Aminotransferase, domain 1"/>
    <property type="match status" value="1"/>
</dbReference>
<protein>
    <submittedName>
        <fullName evidence="5">Aminotransferase class V-fold PLP-dependent enzyme</fullName>
    </submittedName>
</protein>
<keyword evidence="5" id="KW-0032">Aminotransferase</keyword>
<keyword evidence="6" id="KW-1185">Reference proteome</keyword>
<dbReference type="EMBL" id="CP035758">
    <property type="protein sequence ID" value="QBD77504.1"/>
    <property type="molecule type" value="Genomic_DNA"/>
</dbReference>
<dbReference type="GO" id="GO:0043420">
    <property type="term" value="P:anthranilate metabolic process"/>
    <property type="evidence" value="ECO:0007669"/>
    <property type="project" value="TreeGrafter"/>
</dbReference>
<keyword evidence="5" id="KW-0808">Transferase</keyword>
<accession>A0A4P6JQE2</accession>
<sequence>MLNPEQYRSNFPLLQSKIHLANCSQAPLSTETLGALDRYKQTLLEDGMNWQAWMNEIELAKAEFAKLIGASVEDISVMSSVSDTISAIASCLPIYGRKRVVATVNEFPTVGHAWLARAQRGQIEVTFVEAPGGFYTEEVIEPHLRVASSGYEQSMSTQGHQIERQEDLAQEQGVAILSVHQVSYYNAALQNLRELADVAHRHGALLLVDAYQGLGTVPLDVRECGADIVVSGNLKYLLGVPGIAFMYVRHGLSEDLQPGMTGWFGRVNPFNFDATKLDFAPGARRFDMGTPPVMAGYIARAGMQLIDKVGVANIYPHVQNLSQLVIEGAQARGLEVASPLDINKKGASTAIRVGPHSHAIETELSRRNIIVSARADVIRLAPHFFTTASDIEIALDELANVYKTMQKS</sequence>
<dbReference type="InterPro" id="IPR015421">
    <property type="entry name" value="PyrdxlP-dep_Trfase_major"/>
</dbReference>
<dbReference type="GO" id="GO:0005737">
    <property type="term" value="C:cytoplasm"/>
    <property type="evidence" value="ECO:0007669"/>
    <property type="project" value="InterPro"/>
</dbReference>
<dbReference type="InterPro" id="IPR000192">
    <property type="entry name" value="Aminotrans_V_dom"/>
</dbReference>
<evidence type="ECO:0000256" key="3">
    <source>
        <dbReference type="ARBA" id="ARBA00022898"/>
    </source>
</evidence>
<dbReference type="RefSeq" id="WP_129888560.1">
    <property type="nucleotide sequence ID" value="NZ_CP035758.1"/>
</dbReference>
<dbReference type="InterPro" id="IPR015424">
    <property type="entry name" value="PyrdxlP-dep_Trfase"/>
</dbReference>
<dbReference type="Pfam" id="PF00266">
    <property type="entry name" value="Aminotran_5"/>
    <property type="match status" value="1"/>
</dbReference>
<keyword evidence="2" id="KW-0378">Hydrolase</keyword>
<dbReference type="AlphaFoldDB" id="A0A4P6JQE2"/>
<dbReference type="SUPFAM" id="SSF53383">
    <property type="entry name" value="PLP-dependent transferases"/>
    <property type="match status" value="1"/>
</dbReference>
<gene>
    <name evidence="5" type="ORF">EPA93_16500</name>
</gene>
<dbReference type="GO" id="GO:0019441">
    <property type="term" value="P:L-tryptophan catabolic process to kynurenine"/>
    <property type="evidence" value="ECO:0007669"/>
    <property type="project" value="TreeGrafter"/>
</dbReference>
<name>A0A4P6JQE2_KTERU</name>
<dbReference type="GO" id="GO:0030429">
    <property type="term" value="F:kynureninase activity"/>
    <property type="evidence" value="ECO:0007669"/>
    <property type="project" value="InterPro"/>
</dbReference>
<feature type="domain" description="Aminotransferase class V" evidence="4">
    <location>
        <begin position="172"/>
        <end position="373"/>
    </location>
</feature>
<evidence type="ECO:0000256" key="2">
    <source>
        <dbReference type="ARBA" id="ARBA00022801"/>
    </source>
</evidence>
<dbReference type="Proteomes" id="UP000290365">
    <property type="component" value="Chromosome"/>
</dbReference>
<proteinExistence type="predicted"/>
<evidence type="ECO:0000313" key="6">
    <source>
        <dbReference type="Proteomes" id="UP000290365"/>
    </source>
</evidence>
<dbReference type="GO" id="GO:0030170">
    <property type="term" value="F:pyridoxal phosphate binding"/>
    <property type="evidence" value="ECO:0007669"/>
    <property type="project" value="InterPro"/>
</dbReference>
<dbReference type="PANTHER" id="PTHR14084">
    <property type="entry name" value="KYNURENINASE"/>
    <property type="match status" value="1"/>
</dbReference>
<dbReference type="GO" id="GO:0008483">
    <property type="term" value="F:transaminase activity"/>
    <property type="evidence" value="ECO:0007669"/>
    <property type="project" value="UniProtKB-KW"/>
</dbReference>
<keyword evidence="1" id="KW-0662">Pyridine nucleotide biosynthesis</keyword>
<reference evidence="5 6" key="1">
    <citation type="submission" date="2019-01" db="EMBL/GenBank/DDBJ databases">
        <title>Ktedonosporobacter rubrisoli SCAWS-G2.</title>
        <authorList>
            <person name="Huang Y."/>
            <person name="Yan B."/>
        </authorList>
    </citation>
    <scope>NUCLEOTIDE SEQUENCE [LARGE SCALE GENOMIC DNA]</scope>
    <source>
        <strain evidence="5 6">SCAWS-G2</strain>
    </source>
</reference>
<organism evidence="5 6">
    <name type="scientific">Ktedonosporobacter rubrisoli</name>
    <dbReference type="NCBI Taxonomy" id="2509675"/>
    <lineage>
        <taxon>Bacteria</taxon>
        <taxon>Bacillati</taxon>
        <taxon>Chloroflexota</taxon>
        <taxon>Ktedonobacteria</taxon>
        <taxon>Ktedonobacterales</taxon>
        <taxon>Ktedonosporobacteraceae</taxon>
        <taxon>Ktedonosporobacter</taxon>
    </lineage>
</organism>
<evidence type="ECO:0000259" key="4">
    <source>
        <dbReference type="Pfam" id="PF00266"/>
    </source>
</evidence>
<dbReference type="Gene3D" id="3.40.640.10">
    <property type="entry name" value="Type I PLP-dependent aspartate aminotransferase-like (Major domain)"/>
    <property type="match status" value="1"/>
</dbReference>
<dbReference type="GO" id="GO:0009435">
    <property type="term" value="P:NAD+ biosynthetic process"/>
    <property type="evidence" value="ECO:0007669"/>
    <property type="project" value="InterPro"/>
</dbReference>
<dbReference type="OrthoDB" id="9804366at2"/>
<dbReference type="InterPro" id="IPR015422">
    <property type="entry name" value="PyrdxlP-dep_Trfase_small"/>
</dbReference>
<evidence type="ECO:0000313" key="5">
    <source>
        <dbReference type="EMBL" id="QBD77504.1"/>
    </source>
</evidence>
<dbReference type="InterPro" id="IPR010111">
    <property type="entry name" value="Kynureninase"/>
</dbReference>
<evidence type="ECO:0000256" key="1">
    <source>
        <dbReference type="ARBA" id="ARBA00022642"/>
    </source>
</evidence>
<dbReference type="KEGG" id="kbs:EPA93_16500"/>
<keyword evidence="3" id="KW-0663">Pyridoxal phosphate</keyword>